<keyword evidence="5" id="KW-0488">Methylation</keyword>
<dbReference type="InterPro" id="IPR010054">
    <property type="entry name" value="Type2_sec_GspG"/>
</dbReference>
<dbReference type="PRINTS" id="PR00813">
    <property type="entry name" value="BCTERIALGSPG"/>
</dbReference>
<dbReference type="Gene3D" id="3.30.700.10">
    <property type="entry name" value="Glycoprotein, Type 4 Pilin"/>
    <property type="match status" value="1"/>
</dbReference>
<feature type="domain" description="Type II secretion system protein GspG C-terminal" evidence="12">
    <location>
        <begin position="46"/>
        <end position="145"/>
    </location>
</feature>
<evidence type="ECO:0000313" key="13">
    <source>
        <dbReference type="EMBL" id="OWQ96767.1"/>
    </source>
</evidence>
<dbReference type="GO" id="GO:0015628">
    <property type="term" value="P:protein secretion by the type II secretion system"/>
    <property type="evidence" value="ECO:0007669"/>
    <property type="project" value="InterPro"/>
</dbReference>
<evidence type="ECO:0000256" key="9">
    <source>
        <dbReference type="ARBA" id="ARBA00023136"/>
    </source>
</evidence>
<dbReference type="InterPro" id="IPR045584">
    <property type="entry name" value="Pilin-like"/>
</dbReference>
<comment type="similarity">
    <text evidence="2">Belongs to the GSP G family.</text>
</comment>
<gene>
    <name evidence="13" type="primary">gspG</name>
    <name evidence="13" type="ORF">CDO81_27060</name>
</gene>
<keyword evidence="4" id="KW-1003">Cell membrane</keyword>
<evidence type="ECO:0000259" key="12">
    <source>
        <dbReference type="Pfam" id="PF08334"/>
    </source>
</evidence>
<comment type="caution">
    <text evidence="13">The sequence shown here is derived from an EMBL/GenBank/DDBJ whole genome shotgun (WGS) entry which is preliminary data.</text>
</comment>
<dbReference type="AlphaFoldDB" id="A0A254MZ20"/>
<organism evidence="13 14">
    <name type="scientific">Roseateles puraquae</name>
    <dbReference type="NCBI Taxonomy" id="431059"/>
    <lineage>
        <taxon>Bacteria</taxon>
        <taxon>Pseudomonadati</taxon>
        <taxon>Pseudomonadota</taxon>
        <taxon>Betaproteobacteria</taxon>
        <taxon>Burkholderiales</taxon>
        <taxon>Sphaerotilaceae</taxon>
        <taxon>Roseateles</taxon>
    </lineage>
</organism>
<dbReference type="NCBIfam" id="TIGR01710">
    <property type="entry name" value="typeII_sec_gspG"/>
    <property type="match status" value="1"/>
</dbReference>
<dbReference type="Pfam" id="PF07963">
    <property type="entry name" value="N_methyl"/>
    <property type="match status" value="1"/>
</dbReference>
<dbReference type="SUPFAM" id="SSF54523">
    <property type="entry name" value="Pili subunits"/>
    <property type="match status" value="1"/>
</dbReference>
<keyword evidence="14" id="KW-1185">Reference proteome</keyword>
<evidence type="ECO:0000256" key="6">
    <source>
        <dbReference type="ARBA" id="ARBA00022519"/>
    </source>
</evidence>
<evidence type="ECO:0000256" key="7">
    <source>
        <dbReference type="ARBA" id="ARBA00022692"/>
    </source>
</evidence>
<dbReference type="OrthoDB" id="9795612at2"/>
<dbReference type="RefSeq" id="WP_088486382.1">
    <property type="nucleotide sequence ID" value="NZ_NISI01000027.1"/>
</dbReference>
<dbReference type="PANTHER" id="PTHR30093:SF44">
    <property type="entry name" value="TYPE II SECRETION SYSTEM CORE PROTEIN G"/>
    <property type="match status" value="1"/>
</dbReference>
<dbReference type="Pfam" id="PF08334">
    <property type="entry name" value="T2SSG"/>
    <property type="match status" value="1"/>
</dbReference>
<dbReference type="GO" id="GO:0005886">
    <property type="term" value="C:plasma membrane"/>
    <property type="evidence" value="ECO:0007669"/>
    <property type="project" value="UniProtKB-SubCell"/>
</dbReference>
<dbReference type="Proteomes" id="UP000197446">
    <property type="component" value="Unassembled WGS sequence"/>
</dbReference>
<dbReference type="NCBIfam" id="TIGR02532">
    <property type="entry name" value="IV_pilin_GFxxxE"/>
    <property type="match status" value="1"/>
</dbReference>
<sequence length="156" mass="16669">MRSLQLDQQLQRERPASQSRLRGFTLLEMLVVILIIGLLTGIVAPRLLGQMATSEITAARAQLAAIDKALQAFRIDNKRFPTTQEGLAALTVAPPSAPQWAGPYLQSAVGNDPWGQPYQYAFPGRPGRDYDLYSSGPSKTGAADGSGGAVFLNSGP</sequence>
<dbReference type="InterPro" id="IPR012902">
    <property type="entry name" value="N_methyl_site"/>
</dbReference>
<feature type="region of interest" description="Disordered" evidence="10">
    <location>
        <begin position="131"/>
        <end position="156"/>
    </location>
</feature>
<comment type="subcellular location">
    <subcellularLocation>
        <location evidence="1">Cell inner membrane</location>
        <topology evidence="1">Single-pass membrane protein</topology>
    </subcellularLocation>
</comment>
<name>A0A254MZ20_9BURK</name>
<keyword evidence="8 11" id="KW-1133">Transmembrane helix</keyword>
<dbReference type="EMBL" id="NISI01000027">
    <property type="protein sequence ID" value="OWQ96767.1"/>
    <property type="molecule type" value="Genomic_DNA"/>
</dbReference>
<evidence type="ECO:0000256" key="2">
    <source>
        <dbReference type="ARBA" id="ARBA00009984"/>
    </source>
</evidence>
<proteinExistence type="inferred from homology"/>
<evidence type="ECO:0000256" key="5">
    <source>
        <dbReference type="ARBA" id="ARBA00022481"/>
    </source>
</evidence>
<dbReference type="PROSITE" id="PS00409">
    <property type="entry name" value="PROKAR_NTER_METHYL"/>
    <property type="match status" value="1"/>
</dbReference>
<accession>A0A254MZ20</accession>
<protein>
    <recommendedName>
        <fullName evidence="3">Type II secretion system core protein G</fullName>
    </recommendedName>
</protein>
<keyword evidence="7 11" id="KW-0812">Transmembrane</keyword>
<dbReference type="InterPro" id="IPR013545">
    <property type="entry name" value="T2SS_protein-GspG_C"/>
</dbReference>
<evidence type="ECO:0000256" key="10">
    <source>
        <dbReference type="SAM" id="MobiDB-lite"/>
    </source>
</evidence>
<evidence type="ECO:0000256" key="3">
    <source>
        <dbReference type="ARBA" id="ARBA00020042"/>
    </source>
</evidence>
<keyword evidence="6" id="KW-0997">Cell inner membrane</keyword>
<feature type="transmembrane region" description="Helical" evidence="11">
    <location>
        <begin position="21"/>
        <end position="44"/>
    </location>
</feature>
<evidence type="ECO:0000313" key="14">
    <source>
        <dbReference type="Proteomes" id="UP000197446"/>
    </source>
</evidence>
<keyword evidence="9 11" id="KW-0472">Membrane</keyword>
<evidence type="ECO:0000256" key="1">
    <source>
        <dbReference type="ARBA" id="ARBA00004377"/>
    </source>
</evidence>
<dbReference type="PANTHER" id="PTHR30093">
    <property type="entry name" value="GENERAL SECRETION PATHWAY PROTEIN G"/>
    <property type="match status" value="1"/>
</dbReference>
<reference evidence="13 14" key="1">
    <citation type="journal article" date="2007" name="Int. J. Syst. Evol. Microbiol.">
        <title>Description of Pelomonas aquatica sp. nov. and Pelomonas puraquae sp. nov., isolated from industrial and haemodialysis water.</title>
        <authorList>
            <person name="Gomila M."/>
            <person name="Bowien B."/>
            <person name="Falsen E."/>
            <person name="Moore E.R."/>
            <person name="Lalucat J."/>
        </authorList>
    </citation>
    <scope>NUCLEOTIDE SEQUENCE [LARGE SCALE GENOMIC DNA]</scope>
    <source>
        <strain evidence="13 14">CCUG 52769</strain>
    </source>
</reference>
<dbReference type="GO" id="GO:0015627">
    <property type="term" value="C:type II protein secretion system complex"/>
    <property type="evidence" value="ECO:0007669"/>
    <property type="project" value="InterPro"/>
</dbReference>
<dbReference type="InterPro" id="IPR000983">
    <property type="entry name" value="Bac_GSPG_pilin"/>
</dbReference>
<evidence type="ECO:0000256" key="4">
    <source>
        <dbReference type="ARBA" id="ARBA00022475"/>
    </source>
</evidence>
<evidence type="ECO:0000256" key="11">
    <source>
        <dbReference type="SAM" id="Phobius"/>
    </source>
</evidence>
<evidence type="ECO:0000256" key="8">
    <source>
        <dbReference type="ARBA" id="ARBA00022989"/>
    </source>
</evidence>